<dbReference type="SUPFAM" id="SSF52833">
    <property type="entry name" value="Thioredoxin-like"/>
    <property type="match status" value="1"/>
</dbReference>
<dbReference type="InterPro" id="IPR040079">
    <property type="entry name" value="Glutathione_S-Trfase"/>
</dbReference>
<evidence type="ECO:0000256" key="2">
    <source>
        <dbReference type="ARBA" id="ARBA00005861"/>
    </source>
</evidence>
<dbReference type="InterPro" id="IPR050213">
    <property type="entry name" value="GST_superfamily"/>
</dbReference>
<dbReference type="InterPro" id="IPR036282">
    <property type="entry name" value="Glutathione-S-Trfase_C_sf"/>
</dbReference>
<dbReference type="InterPro" id="IPR004045">
    <property type="entry name" value="Glutathione_S-Trfase_N"/>
</dbReference>
<dbReference type="InterPro" id="IPR036249">
    <property type="entry name" value="Thioredoxin-like_sf"/>
</dbReference>
<evidence type="ECO:0000256" key="3">
    <source>
        <dbReference type="ARBA" id="ARBA00012452"/>
    </source>
</evidence>
<dbReference type="PANTHER" id="PTHR11571">
    <property type="entry name" value="GLUTATHIONE S-TRANSFERASE"/>
    <property type="match status" value="1"/>
</dbReference>
<feature type="domain" description="GST N-terminal" evidence="6">
    <location>
        <begin position="4"/>
        <end position="89"/>
    </location>
</feature>
<evidence type="ECO:0000256" key="5">
    <source>
        <dbReference type="ARBA" id="ARBA00047960"/>
    </source>
</evidence>
<dbReference type="EC" id="2.5.1.18" evidence="3"/>
<reference evidence="8" key="1">
    <citation type="submission" date="2010-03" db="EMBL/GenBank/DDBJ databases">
        <title>Atlantic Lepeophtheirus salmonis ESTs and full-length cDNAs.</title>
        <authorList>
            <person name="Yasuike M."/>
            <person name="von Schalburg K."/>
            <person name="Cooper G."/>
            <person name="Leong J."/>
            <person name="Nilsen F."/>
            <person name="Jones S.R.M."/>
            <person name="Koop B.F."/>
        </authorList>
    </citation>
    <scope>NUCLEOTIDE SEQUENCE</scope>
    <source>
        <strain evidence="8">Atlantic form</strain>
        <tissue evidence="8">Mixed tissue</tissue>
    </source>
</reference>
<dbReference type="InterPro" id="IPR004046">
    <property type="entry name" value="GST_C"/>
</dbReference>
<dbReference type="GO" id="GO:0004364">
    <property type="term" value="F:glutathione transferase activity"/>
    <property type="evidence" value="ECO:0007669"/>
    <property type="project" value="UniProtKB-EC"/>
</dbReference>
<evidence type="ECO:0000313" key="8">
    <source>
        <dbReference type="EMBL" id="ADD38577.1"/>
    </source>
</evidence>
<dbReference type="Gene3D" id="3.40.30.10">
    <property type="entry name" value="Glutaredoxin"/>
    <property type="match status" value="1"/>
</dbReference>
<dbReference type="SFLD" id="SFLDS00019">
    <property type="entry name" value="Glutathione_Transferase_(cytos"/>
    <property type="match status" value="1"/>
</dbReference>
<comment type="similarity">
    <text evidence="2">Belongs to the GST superfamily. Mu family.</text>
</comment>
<proteinExistence type="evidence at transcript level"/>
<name>D3PJ41_LEPSM</name>
<dbReference type="Pfam" id="PF14497">
    <property type="entry name" value="GST_C_3"/>
    <property type="match status" value="1"/>
</dbReference>
<dbReference type="GO" id="GO:0006749">
    <property type="term" value="P:glutathione metabolic process"/>
    <property type="evidence" value="ECO:0007669"/>
    <property type="project" value="TreeGrafter"/>
</dbReference>
<dbReference type="SUPFAM" id="SSF47616">
    <property type="entry name" value="GST C-terminal domain-like"/>
    <property type="match status" value="1"/>
</dbReference>
<sequence>MENQPIEFYYWRLRGLGSQILNLMEYAGVKYNCNYFDIPEASKYMEFKANEIKNGFTLMNLPSINDNGNKVAESGAVMFYIANTYCKELVPSCMSEMTKVLTLQGVMKDFIDSTIKPVFQDKELESFKTNMKQALGKMQYKIQYFKEILSSNEWALGKDLSFVDFSLAELFEKFVTLQEELKEEFFDKETLEVFQNYVKKFTSLPKIKEYRESERYLKRPFHPESTVWY</sequence>
<keyword evidence="4 8" id="KW-0808">Transferase</keyword>
<dbReference type="AlphaFoldDB" id="D3PJ41"/>
<organism evidence="8">
    <name type="scientific">Lepeophtheirus salmonis</name>
    <name type="common">Salmon louse</name>
    <name type="synonym">Caligus salmonis</name>
    <dbReference type="NCBI Taxonomy" id="72036"/>
    <lineage>
        <taxon>Eukaryota</taxon>
        <taxon>Metazoa</taxon>
        <taxon>Ecdysozoa</taxon>
        <taxon>Arthropoda</taxon>
        <taxon>Crustacea</taxon>
        <taxon>Multicrustacea</taxon>
        <taxon>Hexanauplia</taxon>
        <taxon>Copepoda</taxon>
        <taxon>Siphonostomatoida</taxon>
        <taxon>Caligidae</taxon>
        <taxon>Lepeophtheirus</taxon>
    </lineage>
</organism>
<comment type="function">
    <text evidence="1">Conjugation of reduced glutathione to a wide number of exogenous and endogenous hydrophobic electrophiles.</text>
</comment>
<dbReference type="Gene3D" id="1.20.1050.10">
    <property type="match status" value="1"/>
</dbReference>
<comment type="catalytic activity">
    <reaction evidence="5">
        <text>RX + glutathione = an S-substituted glutathione + a halide anion + H(+)</text>
        <dbReference type="Rhea" id="RHEA:16437"/>
        <dbReference type="ChEBI" id="CHEBI:15378"/>
        <dbReference type="ChEBI" id="CHEBI:16042"/>
        <dbReference type="ChEBI" id="CHEBI:17792"/>
        <dbReference type="ChEBI" id="CHEBI:57925"/>
        <dbReference type="ChEBI" id="CHEBI:90779"/>
        <dbReference type="EC" id="2.5.1.18"/>
    </reaction>
</comment>
<dbReference type="PROSITE" id="PS50404">
    <property type="entry name" value="GST_NTER"/>
    <property type="match status" value="1"/>
</dbReference>
<dbReference type="PROSITE" id="PS50405">
    <property type="entry name" value="GST_CTER"/>
    <property type="match status" value="1"/>
</dbReference>
<dbReference type="Pfam" id="PF02798">
    <property type="entry name" value="GST_N"/>
    <property type="match status" value="1"/>
</dbReference>
<dbReference type="InterPro" id="IPR010987">
    <property type="entry name" value="Glutathione-S-Trfase_C-like"/>
</dbReference>
<accession>D3PJ41</accession>
<gene>
    <name evidence="8" type="primary">GSTM2</name>
</gene>
<dbReference type="EMBL" id="BT121647">
    <property type="protein sequence ID" value="ADD38577.1"/>
    <property type="molecule type" value="mRNA"/>
</dbReference>
<evidence type="ECO:0000259" key="6">
    <source>
        <dbReference type="PROSITE" id="PS50404"/>
    </source>
</evidence>
<evidence type="ECO:0000256" key="1">
    <source>
        <dbReference type="ARBA" id="ARBA00003701"/>
    </source>
</evidence>
<evidence type="ECO:0000259" key="7">
    <source>
        <dbReference type="PROSITE" id="PS50405"/>
    </source>
</evidence>
<dbReference type="PANTHER" id="PTHR11571:SF222">
    <property type="entry name" value="GLUTATHIONE TRANSFERASE"/>
    <property type="match status" value="1"/>
</dbReference>
<evidence type="ECO:0000256" key="4">
    <source>
        <dbReference type="ARBA" id="ARBA00022679"/>
    </source>
</evidence>
<protein>
    <recommendedName>
        <fullName evidence="3">glutathione transferase</fullName>
        <ecNumber evidence="3">2.5.1.18</ecNumber>
    </recommendedName>
</protein>
<feature type="domain" description="GST C-terminal" evidence="7">
    <location>
        <begin position="93"/>
        <end position="221"/>
    </location>
</feature>